<dbReference type="EMBL" id="FLUX01000044">
    <property type="protein sequence ID" value="SBW27629.1"/>
    <property type="molecule type" value="Genomic_DNA"/>
</dbReference>
<sequence>MGSRERGCAESRGERHTLHETSGKSGLHGLNYDVRDEIKKSALL</sequence>
<organism evidence="2 3">
    <name type="scientific">Citrobacter europaeus</name>
    <dbReference type="NCBI Taxonomy" id="1914243"/>
    <lineage>
        <taxon>Bacteria</taxon>
        <taxon>Pseudomonadati</taxon>
        <taxon>Pseudomonadota</taxon>
        <taxon>Gammaproteobacteria</taxon>
        <taxon>Enterobacterales</taxon>
        <taxon>Enterobacteriaceae</taxon>
        <taxon>Citrobacter</taxon>
    </lineage>
</organism>
<name>A0ABY0JU98_9ENTR</name>
<proteinExistence type="predicted"/>
<evidence type="ECO:0000313" key="3">
    <source>
        <dbReference type="Proteomes" id="UP000195338"/>
    </source>
</evidence>
<evidence type="ECO:0000256" key="1">
    <source>
        <dbReference type="SAM" id="MobiDB-lite"/>
    </source>
</evidence>
<gene>
    <name evidence="2" type="ORF">BN4901_4098</name>
</gene>
<evidence type="ECO:0000313" key="2">
    <source>
        <dbReference type="EMBL" id="SBW27629.1"/>
    </source>
</evidence>
<feature type="region of interest" description="Disordered" evidence="1">
    <location>
        <begin position="1"/>
        <end position="29"/>
    </location>
</feature>
<comment type="caution">
    <text evidence="2">The sequence shown here is derived from an EMBL/GenBank/DDBJ whole genome shotgun (WGS) entry which is preliminary data.</text>
</comment>
<reference evidence="2 3" key="1">
    <citation type="submission" date="2016-04" db="EMBL/GenBank/DDBJ databases">
        <authorList>
            <person name="Mornico D."/>
        </authorList>
    </citation>
    <scope>NUCLEOTIDE SEQUENCE [LARGE SCALE GENOMIC DNA]</scope>
    <source>
        <strain evidence="2 3">A121</strain>
    </source>
</reference>
<feature type="compositionally biased region" description="Basic and acidic residues" evidence="1">
    <location>
        <begin position="1"/>
        <end position="22"/>
    </location>
</feature>
<protein>
    <submittedName>
        <fullName evidence="2">Uncharacterized protein</fullName>
    </submittedName>
</protein>
<dbReference type="Proteomes" id="UP000195338">
    <property type="component" value="Unassembled WGS sequence"/>
</dbReference>
<keyword evidence="3" id="KW-1185">Reference proteome</keyword>
<accession>A0ABY0JU98</accession>